<feature type="transmembrane region" description="Helical" evidence="6">
    <location>
        <begin position="204"/>
        <end position="226"/>
    </location>
</feature>
<sequence length="354" mass="36664">MMQKILSWVKPVAGAAIIALLFWRLGSVAFLDSLRVLTWPTLLAAAGIGLLTTVFSAWRWCLTARGLGIRLPLRGAIADYYQALFLNATLPGGLLGDVDRAVRNGRDTGDVGRGVRAVVLERTAGQIMLFAVGAGVLIAHPGLALAVADMVSVSPAVLAAIATVAALACGFVAIKLRRNPGRVHRAWRTATGDIRQGLLARRNWPGILLASAIVLGGHIATFLLAARAAGSVAPARTLLPLLVTALLVMVLPVSIGGFGPREGFLAWAFATAGFSATQGLTVAVVYGLFALVASLPGVVVLAIRLVARHRAPEPAAPVPTPAPTPVSTSAPAEPLIVTDVATPRTLKTLEPAAV</sequence>
<evidence type="ECO:0000256" key="5">
    <source>
        <dbReference type="ARBA" id="ARBA00023136"/>
    </source>
</evidence>
<keyword evidence="2" id="KW-1003">Cell membrane</keyword>
<feature type="transmembrane region" description="Helical" evidence="6">
    <location>
        <begin position="288"/>
        <end position="307"/>
    </location>
</feature>
<dbReference type="PANTHER" id="PTHR40277">
    <property type="entry name" value="BLL5419 PROTEIN"/>
    <property type="match status" value="1"/>
</dbReference>
<comment type="subcellular location">
    <subcellularLocation>
        <location evidence="1">Cell membrane</location>
        <topology evidence="1">Multi-pass membrane protein</topology>
    </subcellularLocation>
</comment>
<keyword evidence="4 6" id="KW-1133">Transmembrane helix</keyword>
<name>A0ABT9MQ53_9ACTN</name>
<keyword evidence="3 6" id="KW-0812">Transmembrane</keyword>
<evidence type="ECO:0000256" key="3">
    <source>
        <dbReference type="ARBA" id="ARBA00022692"/>
    </source>
</evidence>
<evidence type="ECO:0000313" key="7">
    <source>
        <dbReference type="EMBL" id="MDP9793556.1"/>
    </source>
</evidence>
<gene>
    <name evidence="7" type="ORF">J2S43_002068</name>
</gene>
<dbReference type="Pfam" id="PF03706">
    <property type="entry name" value="LPG_synthase_TM"/>
    <property type="match status" value="1"/>
</dbReference>
<protein>
    <submittedName>
        <fullName evidence="7">Uncharacterized membrane protein YbhN (UPF0104 family)</fullName>
    </submittedName>
</protein>
<evidence type="ECO:0000256" key="4">
    <source>
        <dbReference type="ARBA" id="ARBA00022989"/>
    </source>
</evidence>
<feature type="transmembrane region" description="Helical" evidence="6">
    <location>
        <begin position="153"/>
        <end position="174"/>
    </location>
</feature>
<feature type="transmembrane region" description="Helical" evidence="6">
    <location>
        <begin position="264"/>
        <end position="282"/>
    </location>
</feature>
<evidence type="ECO:0000256" key="6">
    <source>
        <dbReference type="SAM" id="Phobius"/>
    </source>
</evidence>
<reference evidence="7 8" key="1">
    <citation type="submission" date="2023-07" db="EMBL/GenBank/DDBJ databases">
        <title>Sequencing the genomes of 1000 actinobacteria strains.</title>
        <authorList>
            <person name="Klenk H.-P."/>
        </authorList>
    </citation>
    <scope>NUCLEOTIDE SEQUENCE [LARGE SCALE GENOMIC DNA]</scope>
    <source>
        <strain evidence="7 8">DSM 44710</strain>
    </source>
</reference>
<evidence type="ECO:0000313" key="8">
    <source>
        <dbReference type="Proteomes" id="UP001240984"/>
    </source>
</evidence>
<dbReference type="InterPro" id="IPR022791">
    <property type="entry name" value="L-PG_synthase/AglD"/>
</dbReference>
<evidence type="ECO:0000256" key="1">
    <source>
        <dbReference type="ARBA" id="ARBA00004651"/>
    </source>
</evidence>
<dbReference type="EMBL" id="JAUSRA010000001">
    <property type="protein sequence ID" value="MDP9793556.1"/>
    <property type="molecule type" value="Genomic_DNA"/>
</dbReference>
<keyword evidence="5 6" id="KW-0472">Membrane</keyword>
<dbReference type="Proteomes" id="UP001240984">
    <property type="component" value="Unassembled WGS sequence"/>
</dbReference>
<keyword evidence="8" id="KW-1185">Reference proteome</keyword>
<feature type="transmembrane region" description="Helical" evidence="6">
    <location>
        <begin position="127"/>
        <end position="147"/>
    </location>
</feature>
<comment type="caution">
    <text evidence="7">The sequence shown here is derived from an EMBL/GenBank/DDBJ whole genome shotgun (WGS) entry which is preliminary data.</text>
</comment>
<feature type="transmembrane region" description="Helical" evidence="6">
    <location>
        <begin position="238"/>
        <end position="257"/>
    </location>
</feature>
<proteinExistence type="predicted"/>
<dbReference type="PANTHER" id="PTHR40277:SF1">
    <property type="entry name" value="BLL5419 PROTEIN"/>
    <property type="match status" value="1"/>
</dbReference>
<evidence type="ECO:0000256" key="2">
    <source>
        <dbReference type="ARBA" id="ARBA00022475"/>
    </source>
</evidence>
<organism evidence="7 8">
    <name type="scientific">Catenuloplanes nepalensis</name>
    <dbReference type="NCBI Taxonomy" id="587533"/>
    <lineage>
        <taxon>Bacteria</taxon>
        <taxon>Bacillati</taxon>
        <taxon>Actinomycetota</taxon>
        <taxon>Actinomycetes</taxon>
        <taxon>Micromonosporales</taxon>
        <taxon>Micromonosporaceae</taxon>
        <taxon>Catenuloplanes</taxon>
    </lineage>
</organism>
<dbReference type="RefSeq" id="WP_306828616.1">
    <property type="nucleotide sequence ID" value="NZ_JAUSRA010000001.1"/>
</dbReference>
<feature type="transmembrane region" description="Helical" evidence="6">
    <location>
        <begin position="41"/>
        <end position="62"/>
    </location>
</feature>
<accession>A0ABT9MQ53</accession>